<dbReference type="GO" id="GO:0098542">
    <property type="term" value="P:defense response to other organism"/>
    <property type="evidence" value="ECO:0007669"/>
    <property type="project" value="TreeGrafter"/>
</dbReference>
<dbReference type="EMBL" id="JAWXYG010000001">
    <property type="protein sequence ID" value="KAK4284016.1"/>
    <property type="molecule type" value="Genomic_DNA"/>
</dbReference>
<accession>A0AAE1TGH0</accession>
<gene>
    <name evidence="3" type="ORF">QN277_000906</name>
</gene>
<sequence>MSTQANSKEDRLNNLKKTFEETLEDVSSAKDFKKIVDRFKNQLQRASWKEQKELPQHLDDYPKIEPSNFRGIRDKLAKGYESLRQIAFEADLYSKFEALREEEREIIDSVDKNPRVKCHQMSYEFFLRLDELKHDPSICLFLAIFPENAVLKKRFLIYWWIGEGLVPDEDEGERVFEELLDLHLLLPYRTDNRPIVSKCQVFPRIRYMLISLATKKEKKLLMLKDDNRPRFDPTNSRRICLIAEDHKGESKFPDDMRTIFNVNERDLDFQSHELSKQKRLEVLQLGRWQVSPTHHIEVRDESFLTGLKAQKYLKYLSLRGISRITSLPKSIEELVSLQILDLKSCHNLETLPAAIASLEKLTHLDVSECYLLDSLPKGLDKLTSLQVLKGFIIGSSVKTPIRIKNLTSLEKLKRLSIHIGSEATIQKEEFEKLKDLTNLKCLKISWGKKVDVEYTISFPPELKKLDLEGIPHEKKPEWLKPGKLKNLETLYIKGGKLTNLLEREDEKWDNVKYLVLMHTKMPQIKKETLRSMFPLCQYAKQVQREPEISIDWRY</sequence>
<keyword evidence="4" id="KW-1185">Reference proteome</keyword>
<dbReference type="Gene3D" id="3.80.10.10">
    <property type="entry name" value="Ribonuclease Inhibitor"/>
    <property type="match status" value="1"/>
</dbReference>
<evidence type="ECO:0000313" key="4">
    <source>
        <dbReference type="Proteomes" id="UP001293593"/>
    </source>
</evidence>
<reference evidence="3" key="1">
    <citation type="submission" date="2023-10" db="EMBL/GenBank/DDBJ databases">
        <title>Chromosome-level genome of the transformable northern wattle, Acacia crassicarpa.</title>
        <authorList>
            <person name="Massaro I."/>
            <person name="Sinha N.R."/>
            <person name="Poethig S."/>
            <person name="Leichty A.R."/>
        </authorList>
    </citation>
    <scope>NUCLEOTIDE SEQUENCE</scope>
    <source>
        <strain evidence="3">Acra3RX</strain>
        <tissue evidence="3">Leaf</tissue>
    </source>
</reference>
<evidence type="ECO:0000313" key="3">
    <source>
        <dbReference type="EMBL" id="KAK4284016.1"/>
    </source>
</evidence>
<dbReference type="InterPro" id="IPR055414">
    <property type="entry name" value="LRR_R13L4/SHOC2-like"/>
</dbReference>
<feature type="domain" description="Disease resistance R13L4/SHOC-2-like LRR" evidence="2">
    <location>
        <begin position="272"/>
        <end position="493"/>
    </location>
</feature>
<dbReference type="PANTHER" id="PTHR23155">
    <property type="entry name" value="DISEASE RESISTANCE PROTEIN RP"/>
    <property type="match status" value="1"/>
</dbReference>
<organism evidence="3 4">
    <name type="scientific">Acacia crassicarpa</name>
    <name type="common">northern wattle</name>
    <dbReference type="NCBI Taxonomy" id="499986"/>
    <lineage>
        <taxon>Eukaryota</taxon>
        <taxon>Viridiplantae</taxon>
        <taxon>Streptophyta</taxon>
        <taxon>Embryophyta</taxon>
        <taxon>Tracheophyta</taxon>
        <taxon>Spermatophyta</taxon>
        <taxon>Magnoliopsida</taxon>
        <taxon>eudicotyledons</taxon>
        <taxon>Gunneridae</taxon>
        <taxon>Pentapetalae</taxon>
        <taxon>rosids</taxon>
        <taxon>fabids</taxon>
        <taxon>Fabales</taxon>
        <taxon>Fabaceae</taxon>
        <taxon>Caesalpinioideae</taxon>
        <taxon>mimosoid clade</taxon>
        <taxon>Acacieae</taxon>
        <taxon>Acacia</taxon>
    </lineage>
</organism>
<keyword evidence="1" id="KW-0677">Repeat</keyword>
<evidence type="ECO:0000259" key="2">
    <source>
        <dbReference type="Pfam" id="PF23598"/>
    </source>
</evidence>
<proteinExistence type="predicted"/>
<evidence type="ECO:0000256" key="1">
    <source>
        <dbReference type="ARBA" id="ARBA00022737"/>
    </source>
</evidence>
<dbReference type="AlphaFoldDB" id="A0AAE1TGH0"/>
<dbReference type="InterPro" id="IPR032675">
    <property type="entry name" value="LRR_dom_sf"/>
</dbReference>
<dbReference type="Pfam" id="PF23598">
    <property type="entry name" value="LRR_14"/>
    <property type="match status" value="1"/>
</dbReference>
<dbReference type="Proteomes" id="UP001293593">
    <property type="component" value="Unassembled WGS sequence"/>
</dbReference>
<dbReference type="InterPro" id="IPR044974">
    <property type="entry name" value="Disease_R_plants"/>
</dbReference>
<comment type="caution">
    <text evidence="3">The sequence shown here is derived from an EMBL/GenBank/DDBJ whole genome shotgun (WGS) entry which is preliminary data.</text>
</comment>
<dbReference type="SUPFAM" id="SSF52058">
    <property type="entry name" value="L domain-like"/>
    <property type="match status" value="1"/>
</dbReference>
<protein>
    <recommendedName>
        <fullName evidence="2">Disease resistance R13L4/SHOC-2-like LRR domain-containing protein</fullName>
    </recommendedName>
</protein>
<dbReference type="PANTHER" id="PTHR23155:SF1076">
    <property type="entry name" value="LEUCINE-RICH REPEAT (LRR) FAMILY PROTEIN-RELATED"/>
    <property type="match status" value="1"/>
</dbReference>
<name>A0AAE1TGH0_9FABA</name>